<dbReference type="SMART" id="SM00729">
    <property type="entry name" value="Elp3"/>
    <property type="match status" value="1"/>
</dbReference>
<dbReference type="SFLD" id="SFLDG01065">
    <property type="entry name" value="anaerobic_coproporphyrinogen-I"/>
    <property type="match status" value="1"/>
</dbReference>
<keyword evidence="10" id="KW-0963">Cytoplasm</keyword>
<sequence length="416" mass="46167">MSIPIVPAAAPGADAESAALQGVQHYMRPGLLQLSSLPPLSLYIHLPWCLKKCPYCDFNSHEARTGADALPEARYLDALMADLEAALPLIWGRTVHSIFIGGGTPSLFAPQSIDRLLGDVRARLRLEPDCEITLEANPGTFEKDRFRAYRAAGVTRLSVGVQSFDDRFLQALGRVHDRAQALAAVEEARDAFGTFNLDIMYALPGQTIADLEQDMRTALALEPPHISIYHLTIEPNTYFAKHPPAVPEDDTAYAMLDRITEMTGAAGLRRYEVSAYARDGHQCVHNTNYWQFGDYLGIGAGAHSKLSFAHRVVRQVRLRDPRRYMDGALAGRAIAQDADVRRADLPFEYMLNALRLRDGFTLQQFMERTGLPLTAIARGLDEAERKGLVSRADGQVRPTERGFDFLSDLQELFLAD</sequence>
<evidence type="ECO:0000256" key="5">
    <source>
        <dbReference type="ARBA" id="ARBA00022691"/>
    </source>
</evidence>
<evidence type="ECO:0000256" key="6">
    <source>
        <dbReference type="ARBA" id="ARBA00022723"/>
    </source>
</evidence>
<protein>
    <recommendedName>
        <fullName evidence="3 10">Heme chaperone HemW</fullName>
    </recommendedName>
</protein>
<dbReference type="Proteomes" id="UP000199119">
    <property type="component" value="Unassembled WGS sequence"/>
</dbReference>
<dbReference type="Pfam" id="PF06969">
    <property type="entry name" value="HemN_C"/>
    <property type="match status" value="1"/>
</dbReference>
<dbReference type="InterPro" id="IPR006638">
    <property type="entry name" value="Elp3/MiaA/NifB-like_rSAM"/>
</dbReference>
<keyword evidence="5 10" id="KW-0949">S-adenosyl-L-methionine</keyword>
<dbReference type="InterPro" id="IPR004559">
    <property type="entry name" value="HemW-like"/>
</dbReference>
<dbReference type="PANTHER" id="PTHR13932:SF5">
    <property type="entry name" value="RADICAL S-ADENOSYL METHIONINE DOMAIN-CONTAINING PROTEIN 1, MITOCHONDRIAL"/>
    <property type="match status" value="1"/>
</dbReference>
<gene>
    <name evidence="12" type="ORF">SAMN04489711_11431</name>
</gene>
<evidence type="ECO:0000256" key="7">
    <source>
        <dbReference type="ARBA" id="ARBA00023004"/>
    </source>
</evidence>
<comment type="similarity">
    <text evidence="2">Belongs to the anaerobic coproporphyrinogen-III oxidase family. HemW subfamily.</text>
</comment>
<evidence type="ECO:0000313" key="12">
    <source>
        <dbReference type="EMBL" id="SFF14410.1"/>
    </source>
</evidence>
<keyword evidence="13" id="KW-1185">Reference proteome</keyword>
<name>A0A1I2GBP2_9BURK</name>
<organism evidence="12 13">
    <name type="scientific">Paracidovorax wautersii</name>
    <dbReference type="NCBI Taxonomy" id="1177982"/>
    <lineage>
        <taxon>Bacteria</taxon>
        <taxon>Pseudomonadati</taxon>
        <taxon>Pseudomonadota</taxon>
        <taxon>Betaproteobacteria</taxon>
        <taxon>Burkholderiales</taxon>
        <taxon>Comamonadaceae</taxon>
        <taxon>Paracidovorax</taxon>
    </lineage>
</organism>
<dbReference type="EMBL" id="FONX01000014">
    <property type="protein sequence ID" value="SFF14410.1"/>
    <property type="molecule type" value="Genomic_DNA"/>
</dbReference>
<dbReference type="PROSITE" id="PS51918">
    <property type="entry name" value="RADICAL_SAM"/>
    <property type="match status" value="1"/>
</dbReference>
<dbReference type="Gene3D" id="1.10.10.10">
    <property type="entry name" value="Winged helix-like DNA-binding domain superfamily/Winged helix DNA-binding domain"/>
    <property type="match status" value="1"/>
</dbReference>
<evidence type="ECO:0000256" key="9">
    <source>
        <dbReference type="ARBA" id="ARBA00023186"/>
    </source>
</evidence>
<proteinExistence type="inferred from homology"/>
<dbReference type="GO" id="GO:0005737">
    <property type="term" value="C:cytoplasm"/>
    <property type="evidence" value="ECO:0007669"/>
    <property type="project" value="UniProtKB-SubCell"/>
</dbReference>
<dbReference type="NCBIfam" id="TIGR00539">
    <property type="entry name" value="hemN_rel"/>
    <property type="match status" value="1"/>
</dbReference>
<reference evidence="13" key="1">
    <citation type="submission" date="2016-10" db="EMBL/GenBank/DDBJ databases">
        <authorList>
            <person name="Varghese N."/>
            <person name="Submissions S."/>
        </authorList>
    </citation>
    <scope>NUCLEOTIDE SEQUENCE [LARGE SCALE GENOMIC DNA]</scope>
    <source>
        <strain evidence="13">DSM 27981</strain>
    </source>
</reference>
<dbReference type="SFLD" id="SFLDF00562">
    <property type="entry name" value="HemN-like__clustered_with_heat"/>
    <property type="match status" value="1"/>
</dbReference>
<evidence type="ECO:0000256" key="10">
    <source>
        <dbReference type="RuleBase" id="RU364116"/>
    </source>
</evidence>
<comment type="cofactor">
    <cofactor evidence="1">
        <name>[4Fe-4S] cluster</name>
        <dbReference type="ChEBI" id="CHEBI:49883"/>
    </cofactor>
</comment>
<dbReference type="InterPro" id="IPR034505">
    <property type="entry name" value="Coproporphyrinogen-III_oxidase"/>
</dbReference>
<dbReference type="GO" id="GO:0051539">
    <property type="term" value="F:4 iron, 4 sulfur cluster binding"/>
    <property type="evidence" value="ECO:0007669"/>
    <property type="project" value="UniProtKB-UniRule"/>
</dbReference>
<dbReference type="InterPro" id="IPR010723">
    <property type="entry name" value="HemN_C"/>
</dbReference>
<keyword evidence="9 10" id="KW-0143">Chaperone</keyword>
<keyword evidence="4 10" id="KW-0349">Heme</keyword>
<dbReference type="SUPFAM" id="SSF102114">
    <property type="entry name" value="Radical SAM enzymes"/>
    <property type="match status" value="1"/>
</dbReference>
<accession>A0A1I2GBP2</accession>
<keyword evidence="7 10" id="KW-0408">Iron</keyword>
<dbReference type="InterPro" id="IPR036388">
    <property type="entry name" value="WH-like_DNA-bd_sf"/>
</dbReference>
<keyword evidence="10" id="KW-0004">4Fe-4S</keyword>
<dbReference type="InterPro" id="IPR058240">
    <property type="entry name" value="rSAM_sf"/>
</dbReference>
<dbReference type="InterPro" id="IPR007197">
    <property type="entry name" value="rSAM"/>
</dbReference>
<evidence type="ECO:0000256" key="3">
    <source>
        <dbReference type="ARBA" id="ARBA00017228"/>
    </source>
</evidence>
<dbReference type="PANTHER" id="PTHR13932">
    <property type="entry name" value="COPROPORPHYRINIGEN III OXIDASE"/>
    <property type="match status" value="1"/>
</dbReference>
<evidence type="ECO:0000256" key="2">
    <source>
        <dbReference type="ARBA" id="ARBA00006100"/>
    </source>
</evidence>
<keyword evidence="6 10" id="KW-0479">Metal-binding</keyword>
<dbReference type="CDD" id="cd01335">
    <property type="entry name" value="Radical_SAM"/>
    <property type="match status" value="1"/>
</dbReference>
<evidence type="ECO:0000256" key="4">
    <source>
        <dbReference type="ARBA" id="ARBA00022617"/>
    </source>
</evidence>
<comment type="function">
    <text evidence="10">Probably acts as a heme chaperone, transferring heme to an unknown acceptor. Binds one molecule of heme per monomer, possibly covalently. Binds 1 [4Fe-4S] cluster. The cluster is coordinated with 3 cysteines and an exchangeable S-adenosyl-L-methionine.</text>
</comment>
<dbReference type="GO" id="GO:0046872">
    <property type="term" value="F:metal ion binding"/>
    <property type="evidence" value="ECO:0007669"/>
    <property type="project" value="UniProtKB-UniRule"/>
</dbReference>
<dbReference type="GO" id="GO:0006779">
    <property type="term" value="P:porphyrin-containing compound biosynthetic process"/>
    <property type="evidence" value="ECO:0007669"/>
    <property type="project" value="InterPro"/>
</dbReference>
<dbReference type="Gene3D" id="3.20.20.70">
    <property type="entry name" value="Aldolase class I"/>
    <property type="match status" value="1"/>
</dbReference>
<dbReference type="SFLD" id="SFLDF00288">
    <property type="entry name" value="HemN-like__clustered_with_nucl"/>
    <property type="match status" value="1"/>
</dbReference>
<evidence type="ECO:0000259" key="11">
    <source>
        <dbReference type="PROSITE" id="PS51918"/>
    </source>
</evidence>
<dbReference type="SFLD" id="SFLDG01082">
    <property type="entry name" value="B12-binding_domain_containing"/>
    <property type="match status" value="1"/>
</dbReference>
<dbReference type="AlphaFoldDB" id="A0A1I2GBP2"/>
<evidence type="ECO:0000256" key="8">
    <source>
        <dbReference type="ARBA" id="ARBA00023014"/>
    </source>
</evidence>
<keyword evidence="8 10" id="KW-0411">Iron-sulfur</keyword>
<dbReference type="RefSeq" id="WP_092940849.1">
    <property type="nucleotide sequence ID" value="NZ_FONX01000014.1"/>
</dbReference>
<feature type="domain" description="Radical SAM core" evidence="11">
    <location>
        <begin position="34"/>
        <end position="269"/>
    </location>
</feature>
<dbReference type="OrthoDB" id="9808022at2"/>
<evidence type="ECO:0000256" key="1">
    <source>
        <dbReference type="ARBA" id="ARBA00001966"/>
    </source>
</evidence>
<dbReference type="SFLD" id="SFLDS00029">
    <property type="entry name" value="Radical_SAM"/>
    <property type="match status" value="1"/>
</dbReference>
<dbReference type="Pfam" id="PF04055">
    <property type="entry name" value="Radical_SAM"/>
    <property type="match status" value="1"/>
</dbReference>
<dbReference type="InterPro" id="IPR013785">
    <property type="entry name" value="Aldolase_TIM"/>
</dbReference>
<evidence type="ECO:0000313" key="13">
    <source>
        <dbReference type="Proteomes" id="UP000199119"/>
    </source>
</evidence>
<dbReference type="STRING" id="1177982.SAMN04489711_11431"/>
<comment type="subcellular location">
    <subcellularLocation>
        <location evidence="10">Cytoplasm</location>
    </subcellularLocation>
</comment>
<dbReference type="GO" id="GO:0004109">
    <property type="term" value="F:coproporphyrinogen oxidase activity"/>
    <property type="evidence" value="ECO:0007669"/>
    <property type="project" value="InterPro"/>
</dbReference>